<organism evidence="1">
    <name type="scientific">Knufia peltigerae</name>
    <dbReference type="NCBI Taxonomy" id="1002370"/>
    <lineage>
        <taxon>Eukaryota</taxon>
        <taxon>Fungi</taxon>
        <taxon>Dikarya</taxon>
        <taxon>Ascomycota</taxon>
        <taxon>Pezizomycotina</taxon>
        <taxon>Eurotiomycetes</taxon>
        <taxon>Chaetothyriomycetidae</taxon>
        <taxon>Chaetothyriales</taxon>
        <taxon>Trichomeriaceae</taxon>
        <taxon>Knufia</taxon>
    </lineage>
</organism>
<dbReference type="EMBL" id="JAPDRN010000201">
    <property type="protein sequence ID" value="KAJ9613656.1"/>
    <property type="molecule type" value="Genomic_DNA"/>
</dbReference>
<comment type="caution">
    <text evidence="1">The sequence shown here is derived from an EMBL/GenBank/DDBJ whole genome shotgun (WGS) entry which is preliminary data.</text>
</comment>
<accession>A0AA39CMV4</accession>
<evidence type="ECO:0000313" key="1">
    <source>
        <dbReference type="EMBL" id="KAJ9613656.1"/>
    </source>
</evidence>
<protein>
    <submittedName>
        <fullName evidence="1">Uncharacterized protein</fullName>
    </submittedName>
</protein>
<gene>
    <name evidence="1" type="ORF">H2204_014773</name>
</gene>
<proteinExistence type="predicted"/>
<name>A0AA39CMV4_9EURO</name>
<sequence length="246" mass="27511">MDLWTLIEADGLRIGTIRRCEWILVDAQGRNINTVHRCSRLAYCIEGTFKPIANGLEHKHFLRALREANLGQYLNASGEASDGPVSRVRVAPPGWIGAPLRITELEISGDYCRLRLDPMECAFNEGAFFLTPTERDAIRTLIAFLRADCPDGPSPPGFPIGRNEDFRRAALEYFSDPPDPVNHFRIGVPSDEYVARHAAIHGPSSDCRIELDLFADGERCDLTATFDLDRQSTVNSGPRLYDLHVM</sequence>
<dbReference type="AlphaFoldDB" id="A0AA39CMV4"/>
<reference evidence="1" key="1">
    <citation type="submission" date="2022-10" db="EMBL/GenBank/DDBJ databases">
        <title>Culturing micro-colonial fungi from biological soil crusts in the Mojave desert and describing Neophaeococcomyces mojavensis, and introducing the new genera and species Taxawa tesnikishii.</title>
        <authorList>
            <person name="Kurbessoian T."/>
            <person name="Stajich J.E."/>
        </authorList>
    </citation>
    <scope>NUCLEOTIDE SEQUENCE</scope>
    <source>
        <strain evidence="1">TK_35</strain>
    </source>
</reference>